<feature type="transmembrane region" description="Helical" evidence="15">
    <location>
        <begin position="322"/>
        <end position="346"/>
    </location>
</feature>
<dbReference type="GO" id="GO:0005319">
    <property type="term" value="F:lipid transporter activity"/>
    <property type="evidence" value="ECO:0000318"/>
    <property type="project" value="GO_Central"/>
</dbReference>
<evidence type="ECO:0000256" key="6">
    <source>
        <dbReference type="ARBA" id="ARBA00022576"/>
    </source>
</evidence>
<dbReference type="Pfam" id="PF23321">
    <property type="entry name" value="R1_ABCA1"/>
    <property type="match status" value="1"/>
</dbReference>
<feature type="transmembrane region" description="Helical" evidence="15">
    <location>
        <begin position="857"/>
        <end position="880"/>
    </location>
</feature>
<evidence type="ECO:0000256" key="7">
    <source>
        <dbReference type="ARBA" id="ARBA00022679"/>
    </source>
</evidence>
<feature type="transmembrane region" description="Helical" evidence="15">
    <location>
        <begin position="241"/>
        <end position="258"/>
    </location>
</feature>
<comment type="similarity">
    <text evidence="3">Belongs to the class-I pyridoxal-phosphate-dependent aminotransferase family.</text>
</comment>
<dbReference type="Pfam" id="PF00155">
    <property type="entry name" value="Aminotran_1_2"/>
    <property type="match status" value="1"/>
</dbReference>
<dbReference type="PANTHER" id="PTHR19229">
    <property type="entry name" value="ATP-BINDING CASSETTE TRANSPORTER SUBFAMILY A ABCA"/>
    <property type="match status" value="1"/>
</dbReference>
<reference evidence="17 18" key="2">
    <citation type="journal article" date="2010" name="Nucleic Acids Res.">
        <title>BeetleBase in 2010: revisions to provide comprehensive genomic information for Tribolium castaneum.</title>
        <authorList>
            <person name="Kim H.S."/>
            <person name="Murphy T."/>
            <person name="Xia J."/>
            <person name="Caragea D."/>
            <person name="Park Y."/>
            <person name="Beeman R.W."/>
            <person name="Lorenzen M.D."/>
            <person name="Butcher S."/>
            <person name="Manak J.R."/>
            <person name="Brown S.J."/>
        </authorList>
    </citation>
    <scope>GENOME REANNOTATION</scope>
    <source>
        <strain evidence="17 18">Georgia GA2</strain>
    </source>
</reference>
<evidence type="ECO:0000313" key="18">
    <source>
        <dbReference type="Proteomes" id="UP000007266"/>
    </source>
</evidence>
<evidence type="ECO:0000256" key="1">
    <source>
        <dbReference type="ARBA" id="ARBA00001933"/>
    </source>
</evidence>
<dbReference type="PROSITE" id="PS50893">
    <property type="entry name" value="ABC_TRANSPORTER_2"/>
    <property type="match status" value="2"/>
</dbReference>
<dbReference type="FunFam" id="3.40.640.10:FF:000024">
    <property type="entry name" value="Kynurenine--oxoglutarate transaminase 3"/>
    <property type="match status" value="1"/>
</dbReference>
<dbReference type="InterPro" id="IPR026082">
    <property type="entry name" value="ABCA"/>
</dbReference>
<feature type="domain" description="ABC transporter" evidence="16">
    <location>
        <begin position="502"/>
        <end position="731"/>
    </location>
</feature>
<dbReference type="GO" id="GO:0016887">
    <property type="term" value="F:ATP hydrolysis activity"/>
    <property type="evidence" value="ECO:0007669"/>
    <property type="project" value="InterPro"/>
</dbReference>
<feature type="transmembrane region" description="Helical" evidence="15">
    <location>
        <begin position="1092"/>
        <end position="1113"/>
    </location>
</feature>
<dbReference type="InterPro" id="IPR056264">
    <property type="entry name" value="R2_ABCA1-4-like"/>
</dbReference>
<keyword evidence="14 15" id="KW-0472">Membrane</keyword>
<dbReference type="InterPro" id="IPR017871">
    <property type="entry name" value="ABC_transporter-like_CS"/>
</dbReference>
<dbReference type="Pfam" id="PF12698">
    <property type="entry name" value="ABC2_membrane_3"/>
    <property type="match status" value="2"/>
</dbReference>
<keyword evidence="12" id="KW-0663">Pyridoxal phosphate</keyword>
<dbReference type="InterPro" id="IPR015421">
    <property type="entry name" value="PyrdxlP-dep_Trfase_major"/>
</dbReference>
<name>A0A139WKT9_TRICA</name>
<keyword evidence="5" id="KW-0813">Transport</keyword>
<dbReference type="SUPFAM" id="SSF52540">
    <property type="entry name" value="P-loop containing nucleoside triphosphate hydrolases"/>
    <property type="match status" value="2"/>
</dbReference>
<accession>A0A139WKT9</accession>
<keyword evidence="13 15" id="KW-1133">Transmembrane helix</keyword>
<proteinExistence type="inferred from homology"/>
<organism evidence="17 18">
    <name type="scientific">Tribolium castaneum</name>
    <name type="common">Red flour beetle</name>
    <dbReference type="NCBI Taxonomy" id="7070"/>
    <lineage>
        <taxon>Eukaryota</taxon>
        <taxon>Metazoa</taxon>
        <taxon>Ecdysozoa</taxon>
        <taxon>Arthropoda</taxon>
        <taxon>Hexapoda</taxon>
        <taxon>Insecta</taxon>
        <taxon>Pterygota</taxon>
        <taxon>Neoptera</taxon>
        <taxon>Endopterygota</taxon>
        <taxon>Coleoptera</taxon>
        <taxon>Polyphaga</taxon>
        <taxon>Cucujiformia</taxon>
        <taxon>Tenebrionidae</taxon>
        <taxon>Tenebrionidae incertae sedis</taxon>
        <taxon>Tribolium</taxon>
    </lineage>
</organism>
<protein>
    <recommendedName>
        <fullName evidence="4">kynurenine--glyoxylate transaminase</fullName>
        <ecNumber evidence="4">2.6.1.63</ecNumber>
    </recommendedName>
</protein>
<evidence type="ECO:0000256" key="9">
    <source>
        <dbReference type="ARBA" id="ARBA00022737"/>
    </source>
</evidence>
<evidence type="ECO:0000256" key="13">
    <source>
        <dbReference type="ARBA" id="ARBA00022989"/>
    </source>
</evidence>
<dbReference type="Proteomes" id="UP000007266">
    <property type="component" value="Linkage group 3"/>
</dbReference>
<sequence length="1989" mass="223736">MSESIHKIRLLLWKNGTLVKRSYEAVLLEWLYPVIICLFVIFLLRPRYEVSDVNQTIYEGFTPKPGSLCFISSNKTISIAYSPTSPLLEDILKKVCLDETKPKISIKSFKNSNELNAAIKKDKFSFALQSDDFLFGLTDRRKLPDNLNINLRLPSENYTTNDIQPWFTNLRYPLDLTSGPRNYWEDVAEEPGYESRGFLYLQTFITLALTNNSQSPKILINRFSYPKWSEDKFYSKKSETLTGFLLVCAFTYTVNNLAKDITTEKEKQLKESMKVMGLPGWLHWLAWFLRGLLLTLVTVILMTVLLKIAFTSRPVFVSSDGTIIFVFLLLFGCSCITFTFLLSTLFSKATTAVIVCTILYIVAVVPAFLLQTHNDVPPQGAKMGACLLAPSAMFFGISVLFKFEGIGEGSQWDNLFKSTSPSDKLTLGIIFVFLIVDTLLYMVLALYLEAVFPGDFGVPQPWYFPFTRAYWCSKPPVLRTEQPTEMKGNFFEEFSEKLPVGIKLVNLSKSFGSHTAVKNLNLDMYEGHITVLLGHNGAGKTTTMSMICGMFPPSGGTAIINGYDIRTNIRNVRESMGICPQHNVLFDNLTVREHLHFFGELKGLKKNEINEEIDDYIKVLDLEDKKNTYSKNLSGGMKRKLSVGIALCGKSKVVMLDEPTAGMDPSARRKVWNLLQKQKTGRTILLTTHYMDEADLLGDRIAIMTAGELQCCGSSFFLKKTYASGYYLILDVTPKCRPSDITNLLREYIPYLQVHSHIGSELTYKLPEESHKFEALLGTLESRAGSLEIQNFGISLATLEEIFLKVGADNDGKTLRQNENNKKESTKDTSRYEGFSLLLNQIMAMILKKVLATFRSWMLFLMQVIIPILIALTIIGTTGVTTSFPPNAMSLNSYTEPIILIENNDWRAKMYAKVLGTYQVKTVKSLTEEILTLTSDSPITVRGHYIVGASFNKTAATAWFNGDPYHAVSLSLGLVLNTIYKETFGKKKSINFINYPLPLSTDAQLKASQNNNMRFGMQLGLAGTIVVCIFILFYVRERITKCKHLQMISGVNPFVFWSTSLFFDIILFFVIIIFCLVTITAGGGLKESTDKIGVLILIFACFCFFVFPFIYLFSLLFKIPATAFSIIFTMGIMTGMMALLIIQIIRLQYQSSNTAQIIHWIFFPSPFYIVGSGISEAETNSLIRGACVKDNVTVEQSCNLNKICCDIDYFSSEEHGVKIHVIVSLIMSIVLLIVIFIIEYGFFDLSCATNTSPPSHVTLESDVQAENQKIKNTPEDVLRRDFAVVLRDVTKYYKKFLAVNHLCLGVKPNECFGLLGVNGAGKTTTFKMMTGDERISSGDAWIQGFNVKTQQKQAQKYIGYCPQFDALLDDFTAKETLVIFGLIRGVPFGECISLAERLAEEFDFSQHLNKTVKTLSGGNKRKLSTAIALIGDPPVIFLDEPSAGMDPATKRFLWNGLAKLRDAGKCLVLTSHSMEECEALCTRIAIMVNGTFQCLGSSQRLKSKFAQGYLLTIKIIKHGDKAFVEDQIAAIDGFVQKHFPGSELKERYQELVSYHLVNPRNLPLSKMFGIIEAVKRQLNIEDYSLGQCSLEQNIRKCLVPHCIHKNKQIQSVNMADSIPQIEDLIDLRTVLPDFSPPEHITETLALVSQSSNLYHQYTRDYGHPRLVTALAGLYSQFVGRQIDPMTEILTTVGAHEALFVAIHGHVDVGDEVVIFEPFLPCYKNLVESVGGIAKFVTLNLVQGPKNLGNKCIFDSKKLENCFNEKTKIVILNNPNEYFGKVFTLEELEFVAFLCQKWNVLCISDETNEFSVSAQNGPKIASLPNMWSRTLTIGSAERTFGVTGWKVGWVYGPSNLLFNLLMVHQNSLYTGNTPLQETVARCIEKNFQTQKHIIQTKKQYFAKKLTEIGLKPIIPEGGYYIILDLENLVCRNKTTKDSKFCEQLGKMGLLGTPMNPFFSEKNKVENYVAFSFFKKNETLDRAINILKQLV</sequence>
<feature type="transmembrane region" description="Helical" evidence="15">
    <location>
        <begin position="25"/>
        <end position="44"/>
    </location>
</feature>
<feature type="transmembrane region" description="Helical" evidence="15">
    <location>
        <begin position="383"/>
        <end position="405"/>
    </location>
</feature>
<reference evidence="17 18" key="1">
    <citation type="journal article" date="2008" name="Nature">
        <title>The genome of the model beetle and pest Tribolium castaneum.</title>
        <authorList>
            <consortium name="Tribolium Genome Sequencing Consortium"/>
            <person name="Richards S."/>
            <person name="Gibbs R.A."/>
            <person name="Weinstock G.M."/>
            <person name="Brown S.J."/>
            <person name="Denell R."/>
            <person name="Beeman R.W."/>
            <person name="Gibbs R."/>
            <person name="Beeman R.W."/>
            <person name="Brown S.J."/>
            <person name="Bucher G."/>
            <person name="Friedrich M."/>
            <person name="Grimmelikhuijzen C.J."/>
            <person name="Klingler M."/>
            <person name="Lorenzen M."/>
            <person name="Richards S."/>
            <person name="Roth S."/>
            <person name="Schroder R."/>
            <person name="Tautz D."/>
            <person name="Zdobnov E.M."/>
            <person name="Muzny D."/>
            <person name="Gibbs R.A."/>
            <person name="Weinstock G.M."/>
            <person name="Attaway T."/>
            <person name="Bell S."/>
            <person name="Buhay C.J."/>
            <person name="Chandrabose M.N."/>
            <person name="Chavez D."/>
            <person name="Clerk-Blankenburg K.P."/>
            <person name="Cree A."/>
            <person name="Dao M."/>
            <person name="Davis C."/>
            <person name="Chacko J."/>
            <person name="Dinh H."/>
            <person name="Dugan-Rocha S."/>
            <person name="Fowler G."/>
            <person name="Garner T.T."/>
            <person name="Garnes J."/>
            <person name="Gnirke A."/>
            <person name="Hawes A."/>
            <person name="Hernandez J."/>
            <person name="Hines S."/>
            <person name="Holder M."/>
            <person name="Hume J."/>
            <person name="Jhangiani S.N."/>
            <person name="Joshi V."/>
            <person name="Khan Z.M."/>
            <person name="Jackson L."/>
            <person name="Kovar C."/>
            <person name="Kowis A."/>
            <person name="Lee S."/>
            <person name="Lewis L.R."/>
            <person name="Margolis J."/>
            <person name="Morgan M."/>
            <person name="Nazareth L.V."/>
            <person name="Nguyen N."/>
            <person name="Okwuonu G."/>
            <person name="Parker D."/>
            <person name="Richards S."/>
            <person name="Ruiz S.J."/>
            <person name="Santibanez J."/>
            <person name="Savard J."/>
            <person name="Scherer S.E."/>
            <person name="Schneider B."/>
            <person name="Sodergren E."/>
            <person name="Tautz D."/>
            <person name="Vattahil S."/>
            <person name="Villasana D."/>
            <person name="White C.S."/>
            <person name="Wright R."/>
            <person name="Park Y."/>
            <person name="Beeman R.W."/>
            <person name="Lord J."/>
            <person name="Oppert B."/>
            <person name="Lorenzen M."/>
            <person name="Brown S."/>
            <person name="Wang L."/>
            <person name="Savard J."/>
            <person name="Tautz D."/>
            <person name="Richards S."/>
            <person name="Weinstock G."/>
            <person name="Gibbs R.A."/>
            <person name="Liu Y."/>
            <person name="Worley K."/>
            <person name="Weinstock G."/>
            <person name="Elsik C.G."/>
            <person name="Reese J.T."/>
            <person name="Elhaik E."/>
            <person name="Landan G."/>
            <person name="Graur D."/>
            <person name="Arensburger P."/>
            <person name="Atkinson P."/>
            <person name="Beeman R.W."/>
            <person name="Beidler J."/>
            <person name="Brown S.J."/>
            <person name="Demuth J.P."/>
            <person name="Drury D.W."/>
            <person name="Du Y.Z."/>
            <person name="Fujiwara H."/>
            <person name="Lorenzen M."/>
            <person name="Maselli V."/>
            <person name="Osanai M."/>
            <person name="Park Y."/>
            <person name="Robertson H.M."/>
            <person name="Tu Z."/>
            <person name="Wang J.J."/>
            <person name="Wang S."/>
            <person name="Richards S."/>
            <person name="Song H."/>
            <person name="Zhang L."/>
            <person name="Sodergren E."/>
            <person name="Werner D."/>
            <person name="Stanke M."/>
            <person name="Morgenstern B."/>
            <person name="Solovyev V."/>
            <person name="Kosarev P."/>
            <person name="Brown G."/>
            <person name="Chen H.C."/>
            <person name="Ermolaeva O."/>
            <person name="Hlavina W."/>
            <person name="Kapustin Y."/>
            <person name="Kiryutin B."/>
            <person name="Kitts P."/>
            <person name="Maglott D."/>
            <person name="Pruitt K."/>
            <person name="Sapojnikov V."/>
            <person name="Souvorov A."/>
            <person name="Mackey A.J."/>
            <person name="Waterhouse R.M."/>
            <person name="Wyder S."/>
            <person name="Zdobnov E.M."/>
            <person name="Zdobnov E.M."/>
            <person name="Wyder S."/>
            <person name="Kriventseva E.V."/>
            <person name="Kadowaki T."/>
            <person name="Bork P."/>
            <person name="Aranda M."/>
            <person name="Bao R."/>
            <person name="Beermann A."/>
            <person name="Berns N."/>
            <person name="Bolognesi R."/>
            <person name="Bonneton F."/>
            <person name="Bopp D."/>
            <person name="Brown S.J."/>
            <person name="Bucher G."/>
            <person name="Butts T."/>
            <person name="Chaumot A."/>
            <person name="Denell R.E."/>
            <person name="Ferrier D.E."/>
            <person name="Friedrich M."/>
            <person name="Gordon C.M."/>
            <person name="Jindra M."/>
            <person name="Klingler M."/>
            <person name="Lan Q."/>
            <person name="Lattorff H.M."/>
            <person name="Laudet V."/>
            <person name="von Levetsow C."/>
            <person name="Liu Z."/>
            <person name="Lutz R."/>
            <person name="Lynch J.A."/>
            <person name="da Fonseca R.N."/>
            <person name="Posnien N."/>
            <person name="Reuter R."/>
            <person name="Roth S."/>
            <person name="Savard J."/>
            <person name="Schinko J.B."/>
            <person name="Schmitt C."/>
            <person name="Schoppmeier M."/>
            <person name="Schroder R."/>
            <person name="Shippy T.D."/>
            <person name="Simonnet F."/>
            <person name="Marques-Souza H."/>
            <person name="Tautz D."/>
            <person name="Tomoyasu Y."/>
            <person name="Trauner J."/>
            <person name="Van der Zee M."/>
            <person name="Vervoort M."/>
            <person name="Wittkopp N."/>
            <person name="Wimmer E.A."/>
            <person name="Yang X."/>
            <person name="Jones A.K."/>
            <person name="Sattelle D.B."/>
            <person name="Ebert P.R."/>
            <person name="Nelson D."/>
            <person name="Scott J.G."/>
            <person name="Beeman R.W."/>
            <person name="Muthukrishnan S."/>
            <person name="Kramer K.J."/>
            <person name="Arakane Y."/>
            <person name="Beeman R.W."/>
            <person name="Zhu Q."/>
            <person name="Hogenkamp D."/>
            <person name="Dixit R."/>
            <person name="Oppert B."/>
            <person name="Jiang H."/>
            <person name="Zou Z."/>
            <person name="Marshall J."/>
            <person name="Elpidina E."/>
            <person name="Vinokurov K."/>
            <person name="Oppert C."/>
            <person name="Zou Z."/>
            <person name="Evans J."/>
            <person name="Lu Z."/>
            <person name="Zhao P."/>
            <person name="Sumathipala N."/>
            <person name="Altincicek B."/>
            <person name="Vilcinskas A."/>
            <person name="Williams M."/>
            <person name="Hultmark D."/>
            <person name="Hetru C."/>
            <person name="Jiang H."/>
            <person name="Grimmelikhuijzen C.J."/>
            <person name="Hauser F."/>
            <person name="Cazzamali G."/>
            <person name="Williamson M."/>
            <person name="Park Y."/>
            <person name="Li B."/>
            <person name="Tanaka Y."/>
            <person name="Predel R."/>
            <person name="Neupert S."/>
            <person name="Schachtner J."/>
            <person name="Verleyen P."/>
            <person name="Raible F."/>
            <person name="Bork P."/>
            <person name="Friedrich M."/>
            <person name="Walden K.K."/>
            <person name="Robertson H.M."/>
            <person name="Angeli S."/>
            <person name="Foret S."/>
            <person name="Bucher G."/>
            <person name="Schuetz S."/>
            <person name="Maleszka R."/>
            <person name="Wimmer E.A."/>
            <person name="Beeman R.W."/>
            <person name="Lorenzen M."/>
            <person name="Tomoyasu Y."/>
            <person name="Miller S.C."/>
            <person name="Grossmann D."/>
            <person name="Bucher G."/>
        </authorList>
    </citation>
    <scope>NUCLEOTIDE SEQUENCE [LARGE SCALE GENOMIC DNA]</scope>
    <source>
        <strain evidence="17 18">Georgia GA2</strain>
    </source>
</reference>
<evidence type="ECO:0000259" key="16">
    <source>
        <dbReference type="PROSITE" id="PS50893"/>
    </source>
</evidence>
<evidence type="ECO:0000256" key="2">
    <source>
        <dbReference type="ARBA" id="ARBA00004141"/>
    </source>
</evidence>
<dbReference type="PROSITE" id="PS00211">
    <property type="entry name" value="ABC_TRANSPORTER_1"/>
    <property type="match status" value="1"/>
</dbReference>
<comment type="subcellular location">
    <subcellularLocation>
        <location evidence="2">Membrane</location>
        <topology evidence="2">Multi-pass membrane protein</topology>
    </subcellularLocation>
</comment>
<evidence type="ECO:0000256" key="5">
    <source>
        <dbReference type="ARBA" id="ARBA00022448"/>
    </source>
</evidence>
<dbReference type="InterPro" id="IPR003593">
    <property type="entry name" value="AAA+_ATPase"/>
</dbReference>
<feature type="domain" description="ABC transporter" evidence="16">
    <location>
        <begin position="1284"/>
        <end position="1514"/>
    </location>
</feature>
<evidence type="ECO:0000256" key="15">
    <source>
        <dbReference type="SAM" id="Phobius"/>
    </source>
</evidence>
<keyword evidence="6" id="KW-0032">Aminotransferase</keyword>
<dbReference type="EMBL" id="KQ971324">
    <property type="protein sequence ID" value="KYB28526.1"/>
    <property type="molecule type" value="Genomic_DNA"/>
</dbReference>
<dbReference type="GO" id="GO:0030170">
    <property type="term" value="F:pyridoxal phosphate binding"/>
    <property type="evidence" value="ECO:0007669"/>
    <property type="project" value="InterPro"/>
</dbReference>
<dbReference type="InterPro" id="IPR004839">
    <property type="entry name" value="Aminotransferase_I/II_large"/>
</dbReference>
<dbReference type="GO" id="GO:0006869">
    <property type="term" value="P:lipid transport"/>
    <property type="evidence" value="ECO:0000318"/>
    <property type="project" value="GO_Central"/>
</dbReference>
<gene>
    <name evidence="17" type="primary">AUGUSTUS-3.0.2_31048</name>
    <name evidence="17" type="ORF">TcasGA2_TC031048</name>
</gene>
<keyword evidence="8 15" id="KW-0812">Transmembrane</keyword>
<feature type="transmembrane region" description="Helical" evidence="15">
    <location>
        <begin position="1055"/>
        <end position="1080"/>
    </location>
</feature>
<feature type="transmembrane region" description="Helical" evidence="15">
    <location>
        <begin position="425"/>
        <end position="448"/>
    </location>
</feature>
<comment type="cofactor">
    <cofactor evidence="1">
        <name>pyridoxal 5'-phosphate</name>
        <dbReference type="ChEBI" id="CHEBI:597326"/>
    </cofactor>
</comment>
<feature type="transmembrane region" description="Helical" evidence="15">
    <location>
        <begin position="284"/>
        <end position="310"/>
    </location>
</feature>
<dbReference type="GO" id="GO:0140359">
    <property type="term" value="F:ABC-type transporter activity"/>
    <property type="evidence" value="ECO:0007669"/>
    <property type="project" value="InterPro"/>
</dbReference>
<feature type="transmembrane region" description="Helical" evidence="15">
    <location>
        <begin position="1221"/>
        <end position="1243"/>
    </location>
</feature>
<dbReference type="InterPro" id="IPR015422">
    <property type="entry name" value="PyrdxlP-dep_Trfase_small"/>
</dbReference>
<dbReference type="InterPro" id="IPR003439">
    <property type="entry name" value="ABC_transporter-like_ATP-bd"/>
</dbReference>
<dbReference type="GO" id="GO:0042626">
    <property type="term" value="F:ATPase-coupled transmembrane transporter activity"/>
    <property type="evidence" value="ECO:0000318"/>
    <property type="project" value="GO_Central"/>
</dbReference>
<dbReference type="FunFam" id="3.40.50.300:FF:000327">
    <property type="entry name" value="ATP-binding cassette sub-family A member 3"/>
    <property type="match status" value="1"/>
</dbReference>
<dbReference type="GO" id="GO:0005524">
    <property type="term" value="F:ATP binding"/>
    <property type="evidence" value="ECO:0007669"/>
    <property type="project" value="UniProtKB-KW"/>
</dbReference>
<dbReference type="CDD" id="cd00609">
    <property type="entry name" value="AAT_like"/>
    <property type="match status" value="1"/>
</dbReference>
<dbReference type="OMA" id="CRASECI"/>
<dbReference type="Pfam" id="PF00005">
    <property type="entry name" value="ABC_tran"/>
    <property type="match status" value="2"/>
</dbReference>
<evidence type="ECO:0000256" key="11">
    <source>
        <dbReference type="ARBA" id="ARBA00022840"/>
    </source>
</evidence>
<dbReference type="Gene3D" id="3.40.50.300">
    <property type="entry name" value="P-loop containing nucleotide triphosphate hydrolases"/>
    <property type="match status" value="2"/>
</dbReference>
<dbReference type="PANTHER" id="PTHR19229:SF250">
    <property type="entry name" value="ABC TRANSPORTER DOMAIN-CONTAINING PROTEIN-RELATED"/>
    <property type="match status" value="1"/>
</dbReference>
<feature type="transmembrane region" description="Helical" evidence="15">
    <location>
        <begin position="352"/>
        <end position="371"/>
    </location>
</feature>
<dbReference type="GO" id="GO:0047315">
    <property type="term" value="F:kynurenine-glyoxylate transaminase activity"/>
    <property type="evidence" value="ECO:0007669"/>
    <property type="project" value="UniProtKB-EC"/>
</dbReference>
<dbReference type="InterPro" id="IPR015424">
    <property type="entry name" value="PyrdxlP-dep_Trfase"/>
</dbReference>
<dbReference type="InterPro" id="IPR013525">
    <property type="entry name" value="ABC2_TM"/>
</dbReference>
<keyword evidence="11 17" id="KW-0067">ATP-binding</keyword>
<evidence type="ECO:0000256" key="4">
    <source>
        <dbReference type="ARBA" id="ARBA00013010"/>
    </source>
</evidence>
<evidence type="ECO:0000256" key="8">
    <source>
        <dbReference type="ARBA" id="ARBA00022692"/>
    </source>
</evidence>
<dbReference type="InterPro" id="IPR027417">
    <property type="entry name" value="P-loop_NTPase"/>
</dbReference>
<feature type="transmembrane region" description="Helical" evidence="15">
    <location>
        <begin position="1015"/>
        <end position="1035"/>
    </location>
</feature>
<dbReference type="SUPFAM" id="SSF53383">
    <property type="entry name" value="PLP-dependent transferases"/>
    <property type="match status" value="1"/>
</dbReference>
<feature type="transmembrane region" description="Helical" evidence="15">
    <location>
        <begin position="1119"/>
        <end position="1142"/>
    </location>
</feature>
<dbReference type="EC" id="2.6.1.63" evidence="4"/>
<dbReference type="Gene3D" id="3.40.640.10">
    <property type="entry name" value="Type I PLP-dependent aspartate aminotransferase-like (Major domain)"/>
    <property type="match status" value="1"/>
</dbReference>
<dbReference type="FunFam" id="3.40.50.300:FF:000298">
    <property type="entry name" value="ATP-binding cassette sub-family A member 12"/>
    <property type="match status" value="1"/>
</dbReference>
<dbReference type="GO" id="GO:0016020">
    <property type="term" value="C:membrane"/>
    <property type="evidence" value="ECO:0007669"/>
    <property type="project" value="UniProtKB-SubCell"/>
</dbReference>
<keyword evidence="9" id="KW-0677">Repeat</keyword>
<dbReference type="CDD" id="cd03263">
    <property type="entry name" value="ABC_subfamily_A"/>
    <property type="match status" value="2"/>
</dbReference>
<evidence type="ECO:0000313" key="17">
    <source>
        <dbReference type="EMBL" id="KYB28526.1"/>
    </source>
</evidence>
<keyword evidence="7" id="KW-0808">Transferase</keyword>
<dbReference type="Gene3D" id="3.90.1150.10">
    <property type="entry name" value="Aspartate Aminotransferase, domain 1"/>
    <property type="match status" value="1"/>
</dbReference>
<evidence type="ECO:0000256" key="14">
    <source>
        <dbReference type="ARBA" id="ARBA00023136"/>
    </source>
</evidence>
<keyword evidence="18" id="KW-1185">Reference proteome</keyword>
<dbReference type="InParanoid" id="A0A139WKT9"/>
<evidence type="ECO:0000256" key="3">
    <source>
        <dbReference type="ARBA" id="ARBA00007441"/>
    </source>
</evidence>
<keyword evidence="10" id="KW-0547">Nucleotide-binding</keyword>
<dbReference type="SMART" id="SM00382">
    <property type="entry name" value="AAA"/>
    <property type="match status" value="2"/>
</dbReference>
<evidence type="ECO:0000256" key="12">
    <source>
        <dbReference type="ARBA" id="ARBA00022898"/>
    </source>
</evidence>
<evidence type="ECO:0000256" key="10">
    <source>
        <dbReference type="ARBA" id="ARBA00022741"/>
    </source>
</evidence>